<dbReference type="SUPFAM" id="SSF47781">
    <property type="entry name" value="RuvA domain 2-like"/>
    <property type="match status" value="1"/>
</dbReference>
<dbReference type="GO" id="GO:0032204">
    <property type="term" value="P:regulation of telomere maintenance"/>
    <property type="evidence" value="ECO:0007669"/>
    <property type="project" value="UniProtKB-ARBA"/>
</dbReference>
<dbReference type="FunFam" id="1.10.150.20:FF:000017">
    <property type="entry name" value="DNA excision repair protein ERCC-1"/>
    <property type="match status" value="1"/>
</dbReference>
<proteinExistence type="inferred from homology"/>
<keyword evidence="3" id="KW-0227">DNA damage</keyword>
<keyword evidence="5" id="KW-0234">DNA repair</keyword>
<protein>
    <recommendedName>
        <fullName evidence="8">DNA excision repair protein ERCC-1</fullName>
    </recommendedName>
</protein>
<evidence type="ECO:0000256" key="9">
    <source>
        <dbReference type="SAM" id="MobiDB-lite"/>
    </source>
</evidence>
<keyword evidence="6" id="KW-0539">Nucleus</keyword>
<feature type="compositionally biased region" description="Polar residues" evidence="9">
    <location>
        <begin position="91"/>
        <end position="141"/>
    </location>
</feature>
<dbReference type="AlphaFoldDB" id="A0A8B7ZCD7"/>
<name>A0A8B7ZCD7_ACAPL</name>
<gene>
    <name evidence="12" type="primary">LOC110986047</name>
</gene>
<feature type="region of interest" description="Disordered" evidence="9">
    <location>
        <begin position="90"/>
        <end position="175"/>
    </location>
</feature>
<evidence type="ECO:0000256" key="3">
    <source>
        <dbReference type="ARBA" id="ARBA00022763"/>
    </source>
</evidence>
<sequence>MLQHKIPENYQNRAMLVASEWRIFFYPLIALNWHFPTYMCSCITMGDSRVREGNRPEKVLFTIPSAKEIARLEHGKSKVKSYFRSHFGNRLSASQSRGQGPSTEQTSSRTVPPSTENLPSSKAASAEANTTVTGSTGSTPHGNIEVNGRTVSASVDGDPKVNSSSASVGMDPSTCGMRGEAGMAGGNIGRGAKRKIGSAFADKFSALRDESDYEEPMAKRPAVSTAVVAAPITTAAKAPSGTNTIIVNTRQRGNPILKHIRNVPWEYGDIVPDYVMGRTACTLFLSLRYHHLNPNYIHDRLKDLGHHYELRVLLVQVDVKDPHHSVKELARMALMADCTLILAWSAEEAGRYLETYKSYENKSADALKEKIETDYLSKVTDVLGTVKSVNKTDAVTLISTFGTFDKILAASKEDLYLCPGFGPQKAQRLYDVLHEPFLKTAKDTWKTAAVETTAEASAEDSMPTTSKPG</sequence>
<evidence type="ECO:0000256" key="5">
    <source>
        <dbReference type="ARBA" id="ARBA00023204"/>
    </source>
</evidence>
<dbReference type="InterPro" id="IPR011335">
    <property type="entry name" value="Restrct_endonuc-II-like"/>
</dbReference>
<dbReference type="GO" id="GO:0006302">
    <property type="term" value="P:double-strand break repair"/>
    <property type="evidence" value="ECO:0007669"/>
    <property type="project" value="UniProtKB-ARBA"/>
</dbReference>
<dbReference type="GO" id="GO:0003697">
    <property type="term" value="F:single-stranded DNA binding"/>
    <property type="evidence" value="ECO:0007669"/>
    <property type="project" value="TreeGrafter"/>
</dbReference>
<dbReference type="PANTHER" id="PTHR12749">
    <property type="entry name" value="EXCISION REPAIR CROSS-COMPLEMENTING 1 ERCC1"/>
    <property type="match status" value="1"/>
</dbReference>
<dbReference type="CDD" id="cd22325">
    <property type="entry name" value="ERCC1_C-like"/>
    <property type="match status" value="1"/>
</dbReference>
<evidence type="ECO:0000259" key="10">
    <source>
        <dbReference type="Pfam" id="PF03834"/>
    </source>
</evidence>
<dbReference type="OMA" id="IPWEFGD"/>
<comment type="similarity">
    <text evidence="2">Belongs to the ERCC1/RAD10/SWI10 family.</text>
</comment>
<comment type="function">
    <text evidence="7">Non-catalytic component of a structure-specific DNA repair endonuclease responsible for the 5'-incision during DNA repair. Responsible, in conjunction with SLX4, for the first step in the repair of interstrand cross-links (ICL). Participates in the processing of anaphase bridge-generating DNA structures, which consist in incompletely processed DNA lesions arising during S or G2 phase, and can result in cytokinesis failure. Also required for homology-directed repair (HDR) of DNA double-strand breaks, in conjunction with SLX4.</text>
</comment>
<dbReference type="GO" id="GO:0000110">
    <property type="term" value="C:nucleotide-excision repair factor 1 complex"/>
    <property type="evidence" value="ECO:0007669"/>
    <property type="project" value="TreeGrafter"/>
</dbReference>
<dbReference type="Pfam" id="PF14520">
    <property type="entry name" value="HHH_5"/>
    <property type="match status" value="1"/>
</dbReference>
<comment type="subcellular location">
    <subcellularLocation>
        <location evidence="1">Nucleus</location>
    </subcellularLocation>
</comment>
<keyword evidence="4" id="KW-0238">DNA-binding</keyword>
<evidence type="ECO:0000256" key="1">
    <source>
        <dbReference type="ARBA" id="ARBA00004123"/>
    </source>
</evidence>
<dbReference type="RefSeq" id="XP_022103333.1">
    <property type="nucleotide sequence ID" value="XM_022247641.1"/>
</dbReference>
<accession>A0A8B7ZCD7</accession>
<evidence type="ECO:0000256" key="2">
    <source>
        <dbReference type="ARBA" id="ARBA00008283"/>
    </source>
</evidence>
<evidence type="ECO:0000256" key="8">
    <source>
        <dbReference type="ARBA" id="ARBA00071993"/>
    </source>
</evidence>
<dbReference type="OrthoDB" id="10262814at2759"/>
<dbReference type="GO" id="GO:0070522">
    <property type="term" value="C:ERCC4-ERCC1 complex"/>
    <property type="evidence" value="ECO:0007669"/>
    <property type="project" value="TreeGrafter"/>
</dbReference>
<dbReference type="CTD" id="2067"/>
<dbReference type="InterPro" id="IPR004579">
    <property type="entry name" value="ERCC1/RAD10/SWI10"/>
</dbReference>
<dbReference type="InterPro" id="IPR010994">
    <property type="entry name" value="RuvA_2-like"/>
</dbReference>
<dbReference type="PANTHER" id="PTHR12749:SF0">
    <property type="entry name" value="DNA EXCISION REPAIR PROTEIN ERCC-1"/>
    <property type="match status" value="1"/>
</dbReference>
<evidence type="ECO:0000256" key="6">
    <source>
        <dbReference type="ARBA" id="ARBA00023242"/>
    </source>
</evidence>
<dbReference type="GO" id="GO:0006289">
    <property type="term" value="P:nucleotide-excision repair"/>
    <property type="evidence" value="ECO:0007669"/>
    <property type="project" value="UniProtKB-ARBA"/>
</dbReference>
<dbReference type="Proteomes" id="UP000694845">
    <property type="component" value="Unplaced"/>
</dbReference>
<evidence type="ECO:0000313" key="12">
    <source>
        <dbReference type="RefSeq" id="XP_022103333.1"/>
    </source>
</evidence>
<feature type="domain" description="ERCC1-like central" evidence="10">
    <location>
        <begin position="244"/>
        <end position="357"/>
    </location>
</feature>
<reference evidence="12" key="1">
    <citation type="submission" date="2025-08" db="UniProtKB">
        <authorList>
            <consortium name="RefSeq"/>
        </authorList>
    </citation>
    <scope>IDENTIFICATION</scope>
</reference>
<dbReference type="NCBIfam" id="TIGR00597">
    <property type="entry name" value="rad10"/>
    <property type="match status" value="1"/>
</dbReference>
<dbReference type="GO" id="GO:0070914">
    <property type="term" value="P:UV-damage excision repair"/>
    <property type="evidence" value="ECO:0007669"/>
    <property type="project" value="TreeGrafter"/>
</dbReference>
<evidence type="ECO:0000256" key="4">
    <source>
        <dbReference type="ARBA" id="ARBA00023125"/>
    </source>
</evidence>
<dbReference type="SUPFAM" id="SSF52980">
    <property type="entry name" value="Restriction endonuclease-like"/>
    <property type="match status" value="1"/>
</dbReference>
<dbReference type="GO" id="GO:0006312">
    <property type="term" value="P:mitotic recombination"/>
    <property type="evidence" value="ECO:0007669"/>
    <property type="project" value="TreeGrafter"/>
</dbReference>
<dbReference type="InterPro" id="IPR047260">
    <property type="entry name" value="ERCC1-like_central_dom"/>
</dbReference>
<dbReference type="Pfam" id="PF03834">
    <property type="entry name" value="Rad10"/>
    <property type="match status" value="1"/>
</dbReference>
<dbReference type="FunFam" id="3.40.50.10130:FF:000001">
    <property type="entry name" value="DNA excision repair protein ERCC-1"/>
    <property type="match status" value="1"/>
</dbReference>
<keyword evidence="11" id="KW-1185">Reference proteome</keyword>
<evidence type="ECO:0000256" key="7">
    <source>
        <dbReference type="ARBA" id="ARBA00054210"/>
    </source>
</evidence>
<evidence type="ECO:0000313" key="11">
    <source>
        <dbReference type="Proteomes" id="UP000694845"/>
    </source>
</evidence>
<dbReference type="Gene3D" id="3.40.50.10130">
    <property type="match status" value="1"/>
</dbReference>
<dbReference type="GO" id="GO:0003684">
    <property type="term" value="F:damaged DNA binding"/>
    <property type="evidence" value="ECO:0007669"/>
    <property type="project" value="InterPro"/>
</dbReference>
<dbReference type="Gene3D" id="1.10.150.20">
    <property type="entry name" value="5' to 3' exonuclease, C-terminal subdomain"/>
    <property type="match status" value="1"/>
</dbReference>
<dbReference type="KEGG" id="aplc:110986047"/>
<organism evidence="11 12">
    <name type="scientific">Acanthaster planci</name>
    <name type="common">Crown-of-thorns starfish</name>
    <dbReference type="NCBI Taxonomy" id="133434"/>
    <lineage>
        <taxon>Eukaryota</taxon>
        <taxon>Metazoa</taxon>
        <taxon>Echinodermata</taxon>
        <taxon>Eleutherozoa</taxon>
        <taxon>Asterozoa</taxon>
        <taxon>Asteroidea</taxon>
        <taxon>Valvatacea</taxon>
        <taxon>Valvatida</taxon>
        <taxon>Acanthasteridae</taxon>
        <taxon>Acanthaster</taxon>
    </lineage>
</organism>
<dbReference type="GeneID" id="110986047"/>